<organism evidence="5 6">
    <name type="scientific">Synechocystis salina LEGE 00031</name>
    <dbReference type="NCBI Taxonomy" id="1828736"/>
    <lineage>
        <taxon>Bacteria</taxon>
        <taxon>Bacillati</taxon>
        <taxon>Cyanobacteriota</taxon>
        <taxon>Cyanophyceae</taxon>
        <taxon>Synechococcales</taxon>
        <taxon>Merismopediaceae</taxon>
        <taxon>Synechocystis</taxon>
    </lineage>
</organism>
<dbReference type="SUPFAM" id="SSF52540">
    <property type="entry name" value="P-loop containing nucleoside triphosphate hydrolases"/>
    <property type="match status" value="1"/>
</dbReference>
<keyword evidence="2 3" id="KW-0067">ATP-binding</keyword>
<dbReference type="EMBL" id="JADEVV010000009">
    <property type="protein sequence ID" value="MBE9253209.1"/>
    <property type="molecule type" value="Genomic_DNA"/>
</dbReference>
<keyword evidence="3" id="KW-0173">Coenzyme A biosynthesis</keyword>
<dbReference type="PANTHER" id="PTHR10695:SF46">
    <property type="entry name" value="BIFUNCTIONAL COENZYME A SYNTHASE-RELATED"/>
    <property type="match status" value="1"/>
</dbReference>
<dbReference type="InterPro" id="IPR027417">
    <property type="entry name" value="P-loop_NTPase"/>
</dbReference>
<comment type="catalytic activity">
    <reaction evidence="3">
        <text>3'-dephospho-CoA + ATP = ADP + CoA + H(+)</text>
        <dbReference type="Rhea" id="RHEA:18245"/>
        <dbReference type="ChEBI" id="CHEBI:15378"/>
        <dbReference type="ChEBI" id="CHEBI:30616"/>
        <dbReference type="ChEBI" id="CHEBI:57287"/>
        <dbReference type="ChEBI" id="CHEBI:57328"/>
        <dbReference type="ChEBI" id="CHEBI:456216"/>
        <dbReference type="EC" id="2.7.1.24"/>
    </reaction>
</comment>
<dbReference type="Gene3D" id="3.40.50.300">
    <property type="entry name" value="P-loop containing nucleotide triphosphate hydrolases"/>
    <property type="match status" value="1"/>
</dbReference>
<comment type="pathway">
    <text evidence="3">Cofactor biosynthesis; coenzyme A biosynthesis; CoA from (R)-pantothenate: step 5/5.</text>
</comment>
<keyword evidence="1 3" id="KW-0547">Nucleotide-binding</keyword>
<comment type="caution">
    <text evidence="5">The sequence shown here is derived from an EMBL/GenBank/DDBJ whole genome shotgun (WGS) entry which is preliminary data.</text>
</comment>
<name>A0ABR9VPE2_9SYNC</name>
<proteinExistence type="inferred from homology"/>
<feature type="binding site" evidence="3">
    <location>
        <begin position="18"/>
        <end position="23"/>
    </location>
    <ligand>
        <name>ATP</name>
        <dbReference type="ChEBI" id="CHEBI:30616"/>
    </ligand>
</feature>
<dbReference type="Pfam" id="PF01121">
    <property type="entry name" value="CoaE"/>
    <property type="match status" value="1"/>
</dbReference>
<keyword evidence="3" id="KW-0963">Cytoplasm</keyword>
<keyword evidence="3 5" id="KW-0808">Transferase</keyword>
<gene>
    <name evidence="3" type="primary">coaE</name>
    <name evidence="5" type="ORF">IQ217_04890</name>
</gene>
<evidence type="ECO:0000313" key="5">
    <source>
        <dbReference type="EMBL" id="MBE9253209.1"/>
    </source>
</evidence>
<comment type="similarity">
    <text evidence="3">Belongs to the CoaE family.</text>
</comment>
<dbReference type="EC" id="2.7.1.24" evidence="3 4"/>
<dbReference type="Proteomes" id="UP000658720">
    <property type="component" value="Unassembled WGS sequence"/>
</dbReference>
<comment type="function">
    <text evidence="3">Catalyzes the phosphorylation of the 3'-hydroxyl group of dephosphocoenzyme A to form coenzyme A.</text>
</comment>
<evidence type="ECO:0000313" key="6">
    <source>
        <dbReference type="Proteomes" id="UP000658720"/>
    </source>
</evidence>
<protein>
    <recommendedName>
        <fullName evidence="3 4">Dephospho-CoA kinase</fullName>
        <ecNumber evidence="3 4">2.7.1.24</ecNumber>
    </recommendedName>
    <alternativeName>
        <fullName evidence="3">Dephosphocoenzyme A kinase</fullName>
    </alternativeName>
</protein>
<evidence type="ECO:0000256" key="1">
    <source>
        <dbReference type="ARBA" id="ARBA00022741"/>
    </source>
</evidence>
<dbReference type="RefSeq" id="WP_194019120.1">
    <property type="nucleotide sequence ID" value="NZ_JADEVV010000009.1"/>
</dbReference>
<keyword evidence="3 5" id="KW-0418">Kinase</keyword>
<reference evidence="5 6" key="1">
    <citation type="submission" date="2020-10" db="EMBL/GenBank/DDBJ databases">
        <authorList>
            <person name="Castelo-Branco R."/>
            <person name="Eusebio N."/>
            <person name="Adriana R."/>
            <person name="Vieira A."/>
            <person name="Brugerolle De Fraissinette N."/>
            <person name="Rezende De Castro R."/>
            <person name="Schneider M.P."/>
            <person name="Vasconcelos V."/>
            <person name="Leao P.N."/>
        </authorList>
    </citation>
    <scope>NUCLEOTIDE SEQUENCE [LARGE SCALE GENOMIC DNA]</scope>
    <source>
        <strain evidence="5 6">LEGE 00031</strain>
    </source>
</reference>
<dbReference type="InterPro" id="IPR001977">
    <property type="entry name" value="Depp_CoAkinase"/>
</dbReference>
<dbReference type="NCBIfam" id="TIGR00152">
    <property type="entry name" value="dephospho-CoA kinase"/>
    <property type="match status" value="1"/>
</dbReference>
<dbReference type="GO" id="GO:0004140">
    <property type="term" value="F:dephospho-CoA kinase activity"/>
    <property type="evidence" value="ECO:0007669"/>
    <property type="project" value="UniProtKB-EC"/>
</dbReference>
<evidence type="ECO:0000256" key="4">
    <source>
        <dbReference type="NCBIfam" id="TIGR00152"/>
    </source>
</evidence>
<dbReference type="PANTHER" id="PTHR10695">
    <property type="entry name" value="DEPHOSPHO-COA KINASE-RELATED"/>
    <property type="match status" value="1"/>
</dbReference>
<comment type="subcellular location">
    <subcellularLocation>
        <location evidence="3">Cytoplasm</location>
    </subcellularLocation>
</comment>
<evidence type="ECO:0000256" key="2">
    <source>
        <dbReference type="ARBA" id="ARBA00022840"/>
    </source>
</evidence>
<dbReference type="HAMAP" id="MF_00376">
    <property type="entry name" value="Dephospho_CoA_kinase"/>
    <property type="match status" value="1"/>
</dbReference>
<evidence type="ECO:0000256" key="3">
    <source>
        <dbReference type="HAMAP-Rule" id="MF_00376"/>
    </source>
</evidence>
<dbReference type="CDD" id="cd02022">
    <property type="entry name" value="DPCK"/>
    <property type="match status" value="1"/>
</dbReference>
<dbReference type="PROSITE" id="PS51219">
    <property type="entry name" value="DPCK"/>
    <property type="match status" value="1"/>
</dbReference>
<keyword evidence="6" id="KW-1185">Reference proteome</keyword>
<sequence length="202" mass="22470">MDTKPPQQRLIGLTGGIATGKSTVSDFLNQKYGVPILDADLYARQAVASGSKILLAIARRYGPEIVDQQGHLNRQALGEIIFNNAQEKQWLESQIHPFVKQCFQSALAQLEQEQTVVLSIPLLFEAQLTHWVTEIWVVTCGPAQQIERLIQRNGLTEAQALARIAIQMPLAEKIAQADMVLDNSGQIADLESQIVEAWRLLF</sequence>
<accession>A0ABR9VPE2</accession>